<dbReference type="SUPFAM" id="SSF75011">
    <property type="entry name" value="3-carboxy-cis,cis-mucoante lactonizing enzyme"/>
    <property type="match status" value="1"/>
</dbReference>
<protein>
    <recommendedName>
        <fullName evidence="2">BIG2 domain-containing protein</fullName>
    </recommendedName>
</protein>
<reference evidence="1" key="1">
    <citation type="submission" date="2018-05" db="EMBL/GenBank/DDBJ databases">
        <authorList>
            <person name="Lanie J.A."/>
            <person name="Ng W.-L."/>
            <person name="Kazmierczak K.M."/>
            <person name="Andrzejewski T.M."/>
            <person name="Davidsen T.M."/>
            <person name="Wayne K.J."/>
            <person name="Tettelin H."/>
            <person name="Glass J.I."/>
            <person name="Rusch D."/>
            <person name="Podicherti R."/>
            <person name="Tsui H.-C.T."/>
            <person name="Winkler M.E."/>
        </authorList>
    </citation>
    <scope>NUCLEOTIDE SEQUENCE</scope>
</reference>
<dbReference type="EMBL" id="UINC01002652">
    <property type="protein sequence ID" value="SUZ98933.1"/>
    <property type="molecule type" value="Genomic_DNA"/>
</dbReference>
<dbReference type="PANTHER" id="PTHR38787:SF3">
    <property type="entry name" value="REGULATORY P DOMAIN-CONTAINING PROTEIN"/>
    <property type="match status" value="1"/>
</dbReference>
<organism evidence="1">
    <name type="scientific">marine metagenome</name>
    <dbReference type="NCBI Taxonomy" id="408172"/>
    <lineage>
        <taxon>unclassified sequences</taxon>
        <taxon>metagenomes</taxon>
        <taxon>ecological metagenomes</taxon>
    </lineage>
</organism>
<gene>
    <name evidence="1" type="ORF">METZ01_LOCUS51787</name>
</gene>
<evidence type="ECO:0000313" key="1">
    <source>
        <dbReference type="EMBL" id="SUZ98933.1"/>
    </source>
</evidence>
<name>A0A381SCQ8_9ZZZZ</name>
<proteinExistence type="predicted"/>
<dbReference type="Pfam" id="PF08309">
    <property type="entry name" value="LVIVD"/>
    <property type="match status" value="2"/>
</dbReference>
<sequence>MKKLKNTLLLFILIISSAVFSQEMFLKSNLEGLTIDVGEVFEPSTYVENENGDITTCPNLIYYNKNGALNWDDGISVNRRRGTIRGEKPGKHKVIALCIGLSDSRLSRDFDVTVNYAKAKELSVNLNTEKVYVGSYVPLSYKITDDYGFTRYDANIKIKSDNDLVSIDDLNNVKAINPGKAKLSISLDNVETSITFNIIKNPIDELSLTSNMTTARTGDVVIFSAKAYDKKNKLISNTPIVYSYSGESFDKSNTASALINENGKFVAETAGKYLITATAGQRSSSIPLIVYDRGIQREIVNVGSGTVQERHTSDFWVFEGVDGGDYAVSGTWGADGTTYFWDVTDPRQPKRIDSVKVDARTVNDVKVSADGKISVISREGASNRKNGILILDVTNPSQVNILSEYTKNLTGGVHNVFIYENHVYALSAGQRFYVINIDDPKSPYEVGMFEIGEEGQAIHDVWVEDGIAYTSNWKHGVYMVDVGNGIAGGSPSDPKVISNYSYESGAHHATFPFKSKSTGKFYTVLGDEIFPQGIDVYTTNETAGFLHFVDFSDLNNPVEVARYELPGHGSHNYWIEDDVLYVAMYTGGVRIVDISGELMGDLFRQGREIGHINTGNPNGYIPNATMTWGAQLYKGHVFYSDHNGGIGSSKVLPIKPDNSRINEYLTRPRIID</sequence>
<dbReference type="SUPFAM" id="SSF49373">
    <property type="entry name" value="Invasin/intimin cell-adhesion fragments"/>
    <property type="match status" value="1"/>
</dbReference>
<dbReference type="InterPro" id="IPR013211">
    <property type="entry name" value="LVIVD"/>
</dbReference>
<accession>A0A381SCQ8</accession>
<dbReference type="AlphaFoldDB" id="A0A381SCQ8"/>
<dbReference type="Gene3D" id="2.130.10.10">
    <property type="entry name" value="YVTN repeat-like/Quinoprotein amine dehydrogenase"/>
    <property type="match status" value="1"/>
</dbReference>
<dbReference type="PANTHER" id="PTHR38787">
    <property type="entry name" value="REGULATORY P DOMAIN-CONTAINING PROTEIN"/>
    <property type="match status" value="1"/>
</dbReference>
<evidence type="ECO:0008006" key="2">
    <source>
        <dbReference type="Google" id="ProtNLM"/>
    </source>
</evidence>
<dbReference type="InterPro" id="IPR008964">
    <property type="entry name" value="Invasin/intimin_cell_adhesion"/>
</dbReference>
<dbReference type="InterPro" id="IPR015943">
    <property type="entry name" value="WD40/YVTN_repeat-like_dom_sf"/>
</dbReference>
<dbReference type="GO" id="GO:0005576">
    <property type="term" value="C:extracellular region"/>
    <property type="evidence" value="ECO:0007669"/>
    <property type="project" value="TreeGrafter"/>
</dbReference>